<feature type="compositionally biased region" description="Basic and acidic residues" evidence="1">
    <location>
        <begin position="11"/>
        <end position="25"/>
    </location>
</feature>
<dbReference type="EnsemblMetazoa" id="ASIC009965-RA">
    <property type="protein sequence ID" value="ASIC009965-PA"/>
    <property type="gene ID" value="ASIC009965"/>
</dbReference>
<dbReference type="EMBL" id="KE525174">
    <property type="protein sequence ID" value="KFB42283.1"/>
    <property type="molecule type" value="Genomic_DNA"/>
</dbReference>
<feature type="region of interest" description="Disordered" evidence="1">
    <location>
        <begin position="1"/>
        <end position="25"/>
    </location>
</feature>
<dbReference type="VEuPathDB" id="VectorBase:ASIC009965"/>
<proteinExistence type="predicted"/>
<accession>A0A084VWD9</accession>
<evidence type="ECO:0000313" key="3">
    <source>
        <dbReference type="EnsemblMetazoa" id="ASIC009965-PA"/>
    </source>
</evidence>
<dbReference type="EMBL" id="ATLV01017581">
    <property type="status" value="NOT_ANNOTATED_CDS"/>
    <property type="molecule type" value="Genomic_DNA"/>
</dbReference>
<evidence type="ECO:0000313" key="4">
    <source>
        <dbReference type="Proteomes" id="UP000030765"/>
    </source>
</evidence>
<gene>
    <name evidence="2" type="ORF">ZHAS_00009965</name>
</gene>
<organism evidence="2">
    <name type="scientific">Anopheles sinensis</name>
    <name type="common">Mosquito</name>
    <dbReference type="NCBI Taxonomy" id="74873"/>
    <lineage>
        <taxon>Eukaryota</taxon>
        <taxon>Metazoa</taxon>
        <taxon>Ecdysozoa</taxon>
        <taxon>Arthropoda</taxon>
        <taxon>Hexapoda</taxon>
        <taxon>Insecta</taxon>
        <taxon>Pterygota</taxon>
        <taxon>Neoptera</taxon>
        <taxon>Endopterygota</taxon>
        <taxon>Diptera</taxon>
        <taxon>Nematocera</taxon>
        <taxon>Culicoidea</taxon>
        <taxon>Culicidae</taxon>
        <taxon>Anophelinae</taxon>
        <taxon>Anopheles</taxon>
    </lineage>
</organism>
<evidence type="ECO:0000256" key="1">
    <source>
        <dbReference type="SAM" id="MobiDB-lite"/>
    </source>
</evidence>
<feature type="compositionally biased region" description="Basic and acidic residues" evidence="1">
    <location>
        <begin position="65"/>
        <end position="75"/>
    </location>
</feature>
<reference evidence="3" key="2">
    <citation type="submission" date="2020-05" db="UniProtKB">
        <authorList>
            <consortium name="EnsemblMetazoa"/>
        </authorList>
    </citation>
    <scope>IDENTIFICATION</scope>
</reference>
<keyword evidence="4" id="KW-1185">Reference proteome</keyword>
<reference evidence="2 4" key="1">
    <citation type="journal article" date="2014" name="BMC Genomics">
        <title>Genome sequence of Anopheles sinensis provides insight into genetics basis of mosquito competence for malaria parasites.</title>
        <authorList>
            <person name="Zhou D."/>
            <person name="Zhang D."/>
            <person name="Ding G."/>
            <person name="Shi L."/>
            <person name="Hou Q."/>
            <person name="Ye Y."/>
            <person name="Xu Y."/>
            <person name="Zhou H."/>
            <person name="Xiong C."/>
            <person name="Li S."/>
            <person name="Yu J."/>
            <person name="Hong S."/>
            <person name="Yu X."/>
            <person name="Zou P."/>
            <person name="Chen C."/>
            <person name="Chang X."/>
            <person name="Wang W."/>
            <person name="Lv Y."/>
            <person name="Sun Y."/>
            <person name="Ma L."/>
            <person name="Shen B."/>
            <person name="Zhu C."/>
        </authorList>
    </citation>
    <scope>NUCLEOTIDE SEQUENCE [LARGE SCALE GENOMIC DNA]</scope>
</reference>
<protein>
    <submittedName>
        <fullName evidence="2 3">Uncharacterized protein</fullName>
    </submittedName>
</protein>
<sequence length="122" mass="14276">MPIPWAPGTSWKRERSLWTNPDERTDGTFLQTVPRTFTMAARASTISRRSDRCLEGSEIEGGGRAQEKLEQRDDDRHFQRTVESLLASSIELGRPPARRGRWWKQWRQFFYGYLSCRVRSNG</sequence>
<dbReference type="AlphaFoldDB" id="A0A084VWD9"/>
<evidence type="ECO:0000313" key="2">
    <source>
        <dbReference type="EMBL" id="KFB42283.1"/>
    </source>
</evidence>
<dbReference type="Proteomes" id="UP000030765">
    <property type="component" value="Unassembled WGS sequence"/>
</dbReference>
<feature type="region of interest" description="Disordered" evidence="1">
    <location>
        <begin position="52"/>
        <end position="75"/>
    </location>
</feature>
<name>A0A084VWD9_ANOSI</name>